<dbReference type="Pfam" id="PF12802">
    <property type="entry name" value="MarR_2"/>
    <property type="match status" value="1"/>
</dbReference>
<keyword evidence="3" id="KW-0804">Transcription</keyword>
<dbReference type="Gene3D" id="1.10.10.10">
    <property type="entry name" value="Winged helix-like DNA-binding domain superfamily/Winged helix DNA-binding domain"/>
    <property type="match status" value="1"/>
</dbReference>
<protein>
    <submittedName>
        <fullName evidence="5">MarR family winged helix-turn-helix transcriptional regulator</fullName>
    </submittedName>
</protein>
<dbReference type="InterPro" id="IPR023187">
    <property type="entry name" value="Tscrpt_reg_MarR-type_CS"/>
</dbReference>
<keyword evidence="1" id="KW-0805">Transcription regulation</keyword>
<dbReference type="RefSeq" id="WP_346248867.1">
    <property type="nucleotide sequence ID" value="NZ_JBDIZK010000017.1"/>
</dbReference>
<dbReference type="EMBL" id="JBDIZK010000017">
    <property type="protein sequence ID" value="MEN3749819.1"/>
    <property type="molecule type" value="Genomic_DNA"/>
</dbReference>
<dbReference type="InterPro" id="IPR039422">
    <property type="entry name" value="MarR/SlyA-like"/>
</dbReference>
<keyword evidence="6" id="KW-1185">Reference proteome</keyword>
<name>A0ABV0BE42_9SPHN</name>
<feature type="domain" description="HTH marR-type" evidence="4">
    <location>
        <begin position="10"/>
        <end position="144"/>
    </location>
</feature>
<dbReference type="InterPro" id="IPR036390">
    <property type="entry name" value="WH_DNA-bd_sf"/>
</dbReference>
<sequence>MIQHVPYWSYVVLPALLRRARTTYGDAMRKALAAVGCEDMPRNGLYVVGALSHGDLKLGDIIAQLGVSKQAGGQLVDALVLRGYVERAVDPEDRRRFVLTLTDRGRRAAAAQAIARDAIDEELIERLGEDKVMHAREVLGTLIDLRREGADAGQ</sequence>
<comment type="caution">
    <text evidence="5">The sequence shown here is derived from an EMBL/GenBank/DDBJ whole genome shotgun (WGS) entry which is preliminary data.</text>
</comment>
<dbReference type="PANTHER" id="PTHR33164">
    <property type="entry name" value="TRANSCRIPTIONAL REGULATOR, MARR FAMILY"/>
    <property type="match status" value="1"/>
</dbReference>
<dbReference type="Proteomes" id="UP001427805">
    <property type="component" value="Unassembled WGS sequence"/>
</dbReference>
<dbReference type="InterPro" id="IPR000835">
    <property type="entry name" value="HTH_MarR-typ"/>
</dbReference>
<dbReference type="SMART" id="SM00347">
    <property type="entry name" value="HTH_MARR"/>
    <property type="match status" value="1"/>
</dbReference>
<evidence type="ECO:0000313" key="5">
    <source>
        <dbReference type="EMBL" id="MEN3749819.1"/>
    </source>
</evidence>
<reference evidence="5 6" key="1">
    <citation type="submission" date="2024-05" db="EMBL/GenBank/DDBJ databases">
        <title>Sphingomonas sp. HF-S3 16S ribosomal RNA gene Genome sequencing and assembly.</title>
        <authorList>
            <person name="Lee H."/>
        </authorList>
    </citation>
    <scope>NUCLEOTIDE SEQUENCE [LARGE SCALE GENOMIC DNA]</scope>
    <source>
        <strain evidence="5 6">HF-S3</strain>
    </source>
</reference>
<organism evidence="5 6">
    <name type="scientific">Sphingomonas rustica</name>
    <dbReference type="NCBI Taxonomy" id="3103142"/>
    <lineage>
        <taxon>Bacteria</taxon>
        <taxon>Pseudomonadati</taxon>
        <taxon>Pseudomonadota</taxon>
        <taxon>Alphaproteobacteria</taxon>
        <taxon>Sphingomonadales</taxon>
        <taxon>Sphingomonadaceae</taxon>
        <taxon>Sphingomonas</taxon>
    </lineage>
</organism>
<evidence type="ECO:0000259" key="4">
    <source>
        <dbReference type="PROSITE" id="PS50995"/>
    </source>
</evidence>
<dbReference type="PANTHER" id="PTHR33164:SF57">
    <property type="entry name" value="MARR-FAMILY TRANSCRIPTIONAL REGULATOR"/>
    <property type="match status" value="1"/>
</dbReference>
<evidence type="ECO:0000256" key="1">
    <source>
        <dbReference type="ARBA" id="ARBA00023015"/>
    </source>
</evidence>
<proteinExistence type="predicted"/>
<evidence type="ECO:0000256" key="2">
    <source>
        <dbReference type="ARBA" id="ARBA00023125"/>
    </source>
</evidence>
<gene>
    <name evidence="5" type="ORF">TPR58_21790</name>
</gene>
<dbReference type="PROSITE" id="PS01117">
    <property type="entry name" value="HTH_MARR_1"/>
    <property type="match status" value="1"/>
</dbReference>
<dbReference type="InterPro" id="IPR036388">
    <property type="entry name" value="WH-like_DNA-bd_sf"/>
</dbReference>
<accession>A0ABV0BE42</accession>
<dbReference type="PROSITE" id="PS50995">
    <property type="entry name" value="HTH_MARR_2"/>
    <property type="match status" value="1"/>
</dbReference>
<evidence type="ECO:0000256" key="3">
    <source>
        <dbReference type="ARBA" id="ARBA00023163"/>
    </source>
</evidence>
<dbReference type="SUPFAM" id="SSF46785">
    <property type="entry name" value="Winged helix' DNA-binding domain"/>
    <property type="match status" value="1"/>
</dbReference>
<keyword evidence="2" id="KW-0238">DNA-binding</keyword>
<evidence type="ECO:0000313" key="6">
    <source>
        <dbReference type="Proteomes" id="UP001427805"/>
    </source>
</evidence>